<dbReference type="HAMAP" id="MF_00315">
    <property type="entry name" value="DXP_synth"/>
    <property type="match status" value="1"/>
</dbReference>
<protein>
    <recommendedName>
        <fullName evidence="10">1-deoxy-D-xylulose-5-phosphate synthase</fullName>
        <ecNumber evidence="10">2.2.1.7</ecNumber>
    </recommendedName>
    <alternativeName>
        <fullName evidence="10">1-deoxyxylulose-5-phosphate synthase</fullName>
        <shortName evidence="10">DXP synthase</shortName>
        <shortName evidence="10">DXPS</shortName>
    </alternativeName>
</protein>
<keyword evidence="4 10" id="KW-0808">Transferase</keyword>
<evidence type="ECO:0000259" key="11">
    <source>
        <dbReference type="SMART" id="SM00861"/>
    </source>
</evidence>
<evidence type="ECO:0000256" key="5">
    <source>
        <dbReference type="ARBA" id="ARBA00022723"/>
    </source>
</evidence>
<feature type="binding site" evidence="10">
    <location>
        <begin position="147"/>
        <end position="148"/>
    </location>
    <ligand>
        <name>thiamine diphosphate</name>
        <dbReference type="ChEBI" id="CHEBI:58937"/>
    </ligand>
</feature>
<dbReference type="PROSITE" id="PS00801">
    <property type="entry name" value="TRANSKETOLASE_1"/>
    <property type="match status" value="1"/>
</dbReference>
<evidence type="ECO:0000256" key="4">
    <source>
        <dbReference type="ARBA" id="ARBA00022679"/>
    </source>
</evidence>
<reference evidence="12 13" key="1">
    <citation type="journal article" date="2022" name="Int. J. Syst. Evol. Microbiol.">
        <title>Pseudomonas fitomaticsae sp. nov., isolated at Marimurtra Botanical Garden in Blanes, Catalonia, Spain.</title>
        <authorList>
            <person name="Atanasov K.E."/>
            <person name="Galbis D.M."/>
            <person name="Cornado D."/>
            <person name="Serpico A."/>
            <person name="Sanchez G."/>
            <person name="Bosch M."/>
            <person name="Ferrer A."/>
            <person name="Altabella T."/>
        </authorList>
    </citation>
    <scope>NUCLEOTIDE SEQUENCE [LARGE SCALE GENOMIC DNA]</scope>
    <source>
        <strain evidence="12 13">FIT81</strain>
    </source>
</reference>
<dbReference type="PANTHER" id="PTHR43322">
    <property type="entry name" value="1-D-DEOXYXYLULOSE 5-PHOSPHATE SYNTHASE-RELATED"/>
    <property type="match status" value="1"/>
</dbReference>
<evidence type="ECO:0000256" key="7">
    <source>
        <dbReference type="ARBA" id="ARBA00022977"/>
    </source>
</evidence>
<feature type="binding site" evidence="10">
    <location>
        <position position="330"/>
    </location>
    <ligand>
        <name>thiamine diphosphate</name>
        <dbReference type="ChEBI" id="CHEBI:58937"/>
    </ligand>
</feature>
<comment type="catalytic activity">
    <reaction evidence="10">
        <text>D-glyceraldehyde 3-phosphate + pyruvate + H(+) = 1-deoxy-D-xylulose 5-phosphate + CO2</text>
        <dbReference type="Rhea" id="RHEA:12605"/>
        <dbReference type="ChEBI" id="CHEBI:15361"/>
        <dbReference type="ChEBI" id="CHEBI:15378"/>
        <dbReference type="ChEBI" id="CHEBI:16526"/>
        <dbReference type="ChEBI" id="CHEBI:57792"/>
        <dbReference type="ChEBI" id="CHEBI:59776"/>
        <dbReference type="EC" id="2.2.1.7"/>
    </reaction>
</comment>
<evidence type="ECO:0000256" key="3">
    <source>
        <dbReference type="ARBA" id="ARBA00011738"/>
    </source>
</evidence>
<keyword evidence="13" id="KW-1185">Reference proteome</keyword>
<dbReference type="InterPro" id="IPR049557">
    <property type="entry name" value="Transketolase_CS"/>
</dbReference>
<keyword evidence="6 10" id="KW-0460">Magnesium</keyword>
<comment type="function">
    <text evidence="10">Catalyzes the acyloin condensation reaction between C atoms 2 and 3 of pyruvate and glyceraldehyde 3-phosphate to yield 1-deoxy-D-xylulose-5-phosphate (DXP).</text>
</comment>
<dbReference type="CDD" id="cd07033">
    <property type="entry name" value="TPP_PYR_DXS_TK_like"/>
    <property type="match status" value="1"/>
</dbReference>
<dbReference type="InterPro" id="IPR029061">
    <property type="entry name" value="THDP-binding"/>
</dbReference>
<feature type="binding site" evidence="10">
    <location>
        <position position="74"/>
    </location>
    <ligand>
        <name>thiamine diphosphate</name>
        <dbReference type="ChEBI" id="CHEBI:58937"/>
    </ligand>
</feature>
<dbReference type="CDD" id="cd02007">
    <property type="entry name" value="TPP_DXS"/>
    <property type="match status" value="1"/>
</dbReference>
<feature type="binding site" evidence="10">
    <location>
        <position position="249"/>
    </location>
    <ligand>
        <name>thiamine diphosphate</name>
        <dbReference type="ChEBI" id="CHEBI:58937"/>
    </ligand>
</feature>
<accession>A0ABY3Q7H0</accession>
<evidence type="ECO:0000256" key="8">
    <source>
        <dbReference type="ARBA" id="ARBA00023052"/>
    </source>
</evidence>
<comment type="cofactor">
    <cofactor evidence="10">
        <name>thiamine diphosphate</name>
        <dbReference type="ChEBI" id="CHEBI:58937"/>
    </cofactor>
    <text evidence="10">Binds 1 thiamine pyrophosphate per subunit.</text>
</comment>
<comment type="similarity">
    <text evidence="2 10">Belongs to the transketolase family. DXPS subfamily.</text>
</comment>
<proteinExistence type="inferred from homology"/>
<dbReference type="Pfam" id="PF02779">
    <property type="entry name" value="Transket_pyr"/>
    <property type="match status" value="1"/>
</dbReference>
<dbReference type="RefSeq" id="WP_230736617.1">
    <property type="nucleotide sequence ID" value="NZ_CP075567.1"/>
</dbReference>
<feature type="domain" description="Transketolase-like pyrimidine-binding" evidence="11">
    <location>
        <begin position="279"/>
        <end position="443"/>
    </location>
</feature>
<keyword evidence="5 10" id="KW-0479">Metal-binding</keyword>
<evidence type="ECO:0000256" key="2">
    <source>
        <dbReference type="ARBA" id="ARBA00011081"/>
    </source>
</evidence>
<dbReference type="InterPro" id="IPR005475">
    <property type="entry name" value="Transketolase-like_Pyr-bd"/>
</dbReference>
<dbReference type="SMART" id="SM00861">
    <property type="entry name" value="Transket_pyr"/>
    <property type="match status" value="1"/>
</dbReference>
<feature type="binding site" evidence="10">
    <location>
        <position position="176"/>
    </location>
    <ligand>
        <name>thiamine diphosphate</name>
        <dbReference type="ChEBI" id="CHEBI:58937"/>
    </ligand>
</feature>
<keyword evidence="7 10" id="KW-0784">Thiamine biosynthesis</keyword>
<comment type="cofactor">
    <cofactor evidence="10">
        <name>Mg(2+)</name>
        <dbReference type="ChEBI" id="CHEBI:18420"/>
    </cofactor>
    <text evidence="10">Binds 1 Mg(2+) ion per subunit.</text>
</comment>
<keyword evidence="8 10" id="KW-0786">Thiamine pyrophosphate</keyword>
<evidence type="ECO:0000256" key="6">
    <source>
        <dbReference type="ARBA" id="ARBA00022842"/>
    </source>
</evidence>
<feature type="binding site" evidence="10">
    <location>
        <position position="146"/>
    </location>
    <ligand>
        <name>Mg(2+)</name>
        <dbReference type="ChEBI" id="CHEBI:18420"/>
    </ligand>
</feature>
<dbReference type="Pfam" id="PF13292">
    <property type="entry name" value="DXP_synthase_N"/>
    <property type="match status" value="2"/>
</dbReference>
<evidence type="ECO:0000313" key="12">
    <source>
        <dbReference type="EMBL" id="UFQ02111.1"/>
    </source>
</evidence>
<evidence type="ECO:0000313" key="13">
    <source>
        <dbReference type="Proteomes" id="UP001162907"/>
    </source>
</evidence>
<sequence length="606" mass="65167">MFDLLNTIDSPADLRALHAQVLGPLADELRTFILHSVSKSGGHLSANLGTVELAIALHYVFDTPDDRIVWDVGHQAYAHKILTGRREAMGNIRQQGGVSGFPRRCESEYDTFGTAHSSTSISAALGMAVAARNQAHRRHCVAVIGDGALTGGMAYEALNNAGRYQDLPLLVIFNDNEMSISPSVGALRRHFAELRAGHCDAMLFKSLGFSYTGPIDGHNLDVLVPALIALKQCRGPQLLHIVTQKGHGYSPAAIDPVLYHAPGKFDPAHGVVPTVIGKPTYTQVFSQWICDEAALDPRIIAITPAMREGSGLVEFEKRFPDRFFDVEIAEQHALTFAAGAAVDGLKPVVAIYSTFMQRAYDQLIHDIAIQNLPVLFAIDRAGVVGGDGATHTGAFDIAFLRCIPNLTVMTPADENECRQLLHTALQLHGPCAVRYPRGQGRGVTASSLHSLPVGRGQICRVTRRPVGARLALLAFGSMVAPALEVAGVLDATVANMRFIKPLDHHLIEQLARDNDVLVTLEEGCVMGGVGSACLEHLASTGHFPPVLQLGFNDEFIEHGTPEQVLEMCGLDAAGILHSITAFLCSLDMKSSTTCSAINAVTLRSRQ</sequence>
<comment type="pathway">
    <text evidence="1 10">Metabolic intermediate biosynthesis; 1-deoxy-D-xylulose 5-phosphate biosynthesis; 1-deoxy-D-xylulose 5-phosphate from D-glyceraldehyde 3-phosphate and pyruvate: step 1/1.</text>
</comment>
<dbReference type="NCBIfam" id="TIGR00204">
    <property type="entry name" value="dxs"/>
    <property type="match status" value="1"/>
</dbReference>
<organism evidence="12 13">
    <name type="scientific">Pseudomonas fitomaticsae</name>
    <dbReference type="NCBI Taxonomy" id="2837969"/>
    <lineage>
        <taxon>Bacteria</taxon>
        <taxon>Pseudomonadati</taxon>
        <taxon>Pseudomonadota</taxon>
        <taxon>Gammaproteobacteria</taxon>
        <taxon>Pseudomonadales</taxon>
        <taxon>Pseudomonadaceae</taxon>
        <taxon>Pseudomonas</taxon>
    </lineage>
</organism>
<dbReference type="EMBL" id="CP075567">
    <property type="protein sequence ID" value="UFQ02111.1"/>
    <property type="molecule type" value="Genomic_DNA"/>
</dbReference>
<dbReference type="InterPro" id="IPR009014">
    <property type="entry name" value="Transketo_C/PFOR_II"/>
</dbReference>
<dbReference type="SUPFAM" id="SSF52922">
    <property type="entry name" value="TK C-terminal domain-like"/>
    <property type="match status" value="1"/>
</dbReference>
<dbReference type="Proteomes" id="UP001162907">
    <property type="component" value="Chromosome"/>
</dbReference>
<gene>
    <name evidence="10 12" type="primary">dxs</name>
    <name evidence="12" type="ORF">KJY40_10570</name>
</gene>
<dbReference type="SUPFAM" id="SSF52518">
    <property type="entry name" value="Thiamin diphosphate-binding fold (THDP-binding)"/>
    <property type="match status" value="2"/>
</dbReference>
<dbReference type="NCBIfam" id="NF003933">
    <property type="entry name" value="PRK05444.2-2"/>
    <property type="match status" value="1"/>
</dbReference>
<dbReference type="InterPro" id="IPR033248">
    <property type="entry name" value="Transketolase_C"/>
</dbReference>
<evidence type="ECO:0000256" key="9">
    <source>
        <dbReference type="ARBA" id="ARBA00023229"/>
    </source>
</evidence>
<dbReference type="EC" id="2.2.1.7" evidence="10"/>
<feature type="binding site" evidence="10">
    <location>
        <position position="176"/>
    </location>
    <ligand>
        <name>Mg(2+)</name>
        <dbReference type="ChEBI" id="CHEBI:18420"/>
    </ligand>
</feature>
<feature type="binding site" evidence="10">
    <location>
        <begin position="115"/>
        <end position="117"/>
    </location>
    <ligand>
        <name>thiamine diphosphate</name>
        <dbReference type="ChEBI" id="CHEBI:58937"/>
    </ligand>
</feature>
<dbReference type="InterPro" id="IPR020826">
    <property type="entry name" value="Transketolase_BS"/>
</dbReference>
<evidence type="ECO:0000256" key="10">
    <source>
        <dbReference type="HAMAP-Rule" id="MF_00315"/>
    </source>
</evidence>
<dbReference type="InterPro" id="IPR005477">
    <property type="entry name" value="Dxylulose-5-P_synthase"/>
</dbReference>
<comment type="subunit">
    <text evidence="3 10">Homodimer.</text>
</comment>
<keyword evidence="9 10" id="KW-0414">Isoprene biosynthesis</keyword>
<dbReference type="GO" id="GO:0008661">
    <property type="term" value="F:1-deoxy-D-xylulose-5-phosphate synthase activity"/>
    <property type="evidence" value="ECO:0007669"/>
    <property type="project" value="UniProtKB-EC"/>
</dbReference>
<dbReference type="PANTHER" id="PTHR43322:SF5">
    <property type="entry name" value="1-DEOXY-D-XYLULOSE-5-PHOSPHATE SYNTHASE, CHLOROPLASTIC"/>
    <property type="match status" value="1"/>
</dbReference>
<dbReference type="Pfam" id="PF02780">
    <property type="entry name" value="Transketolase_C"/>
    <property type="match status" value="1"/>
</dbReference>
<evidence type="ECO:0000256" key="1">
    <source>
        <dbReference type="ARBA" id="ARBA00004980"/>
    </source>
</evidence>
<name>A0ABY3Q7H0_9PSED</name>
<dbReference type="Gene3D" id="3.40.50.970">
    <property type="match status" value="2"/>
</dbReference>
<dbReference type="Gene3D" id="3.40.50.920">
    <property type="match status" value="1"/>
</dbReference>
<dbReference type="PROSITE" id="PS00802">
    <property type="entry name" value="TRANSKETOLASE_2"/>
    <property type="match status" value="1"/>
</dbReference>